<comment type="subcellular location">
    <subcellularLocation>
        <location evidence="1">Membrane</location>
        <topology evidence="1">Single-pass membrane protein</topology>
    </subcellularLocation>
</comment>
<reference evidence="6" key="1">
    <citation type="submission" date="2022-01" db="EMBL/GenBank/DDBJ databases">
        <authorList>
            <person name="Wang Y."/>
        </authorList>
    </citation>
    <scope>NUCLEOTIDE SEQUENCE</scope>
    <source>
        <strain evidence="6">WB101</strain>
    </source>
</reference>
<dbReference type="PANTHER" id="PTHR21419">
    <property type="match status" value="1"/>
</dbReference>
<evidence type="ECO:0008006" key="8">
    <source>
        <dbReference type="Google" id="ProtNLM"/>
    </source>
</evidence>
<dbReference type="InterPro" id="IPR045232">
    <property type="entry name" value="FAM234"/>
</dbReference>
<dbReference type="SUPFAM" id="SSF50998">
    <property type="entry name" value="Quinoprotein alcohol dehydrogenase-like"/>
    <property type="match status" value="1"/>
</dbReference>
<evidence type="ECO:0000313" key="7">
    <source>
        <dbReference type="Proteomes" id="UP001165366"/>
    </source>
</evidence>
<evidence type="ECO:0000256" key="3">
    <source>
        <dbReference type="ARBA" id="ARBA00022989"/>
    </source>
</evidence>
<dbReference type="PROSITE" id="PS51257">
    <property type="entry name" value="PROKAR_LIPOPROTEIN"/>
    <property type="match status" value="1"/>
</dbReference>
<evidence type="ECO:0000313" key="6">
    <source>
        <dbReference type="EMBL" id="MCG2588392.1"/>
    </source>
</evidence>
<dbReference type="Proteomes" id="UP001165366">
    <property type="component" value="Unassembled WGS sequence"/>
</dbReference>
<reference evidence="6" key="2">
    <citation type="submission" date="2024-05" db="EMBL/GenBank/DDBJ databases">
        <title>Rhodohalobacter halophilus gen. nov., sp. nov., a moderately halophilic member of the family Balneolaceae.</title>
        <authorList>
            <person name="Xia J."/>
        </authorList>
    </citation>
    <scope>NUCLEOTIDE SEQUENCE</scope>
    <source>
        <strain evidence="6">WB101</strain>
    </source>
</reference>
<name>A0ABS9KC15_9BACT</name>
<proteinExistence type="predicted"/>
<evidence type="ECO:0000256" key="1">
    <source>
        <dbReference type="ARBA" id="ARBA00004167"/>
    </source>
</evidence>
<evidence type="ECO:0000256" key="4">
    <source>
        <dbReference type="ARBA" id="ARBA00023136"/>
    </source>
</evidence>
<gene>
    <name evidence="6" type="ORF">L6773_07450</name>
</gene>
<protein>
    <recommendedName>
        <fullName evidence="8">VCBS repeat-containing protein</fullName>
    </recommendedName>
</protein>
<keyword evidence="7" id="KW-1185">Reference proteome</keyword>
<evidence type="ECO:0000256" key="2">
    <source>
        <dbReference type="ARBA" id="ARBA00022692"/>
    </source>
</evidence>
<keyword evidence="3" id="KW-1133">Transmembrane helix</keyword>
<dbReference type="InterPro" id="IPR011047">
    <property type="entry name" value="Quinoprotein_ADH-like_sf"/>
</dbReference>
<dbReference type="EMBL" id="JAKLWS010000007">
    <property type="protein sequence ID" value="MCG2588392.1"/>
    <property type="molecule type" value="Genomic_DNA"/>
</dbReference>
<dbReference type="Gene3D" id="2.130.10.10">
    <property type="entry name" value="YVTN repeat-like/Quinoprotein amine dehydrogenase"/>
    <property type="match status" value="1"/>
</dbReference>
<organism evidence="6 7">
    <name type="scientific">Rhodohalobacter sulfatireducens</name>
    <dbReference type="NCBI Taxonomy" id="2911366"/>
    <lineage>
        <taxon>Bacteria</taxon>
        <taxon>Pseudomonadati</taxon>
        <taxon>Balneolota</taxon>
        <taxon>Balneolia</taxon>
        <taxon>Balneolales</taxon>
        <taxon>Balneolaceae</taxon>
        <taxon>Rhodohalobacter</taxon>
    </lineage>
</organism>
<feature type="signal peptide" evidence="5">
    <location>
        <begin position="1"/>
        <end position="24"/>
    </location>
</feature>
<accession>A0ABS9KC15</accession>
<keyword evidence="2" id="KW-0812">Transmembrane</keyword>
<keyword evidence="4" id="KW-0472">Membrane</keyword>
<dbReference type="PANTHER" id="PTHR21419:SF23">
    <property type="entry name" value="PROTEIN DEFECTIVE IN EXINE FORMATION 1"/>
    <property type="match status" value="1"/>
</dbReference>
<evidence type="ECO:0000256" key="5">
    <source>
        <dbReference type="SAM" id="SignalP"/>
    </source>
</evidence>
<dbReference type="InterPro" id="IPR015943">
    <property type="entry name" value="WD40/YVTN_repeat-like_dom_sf"/>
</dbReference>
<sequence>MARKKRLTLLSLFVALLITSCTQPTTEHWSEFVPESTFVVMVPGTDGTINQVLAEPFAPLMDDITPSAMQLITNIQEHTDQQIPVEALLLHPSSSNNWQPVWITRTVNGLPESLAGIYQESYQQNQYDFKGFTIEKLFFDERILFMVSFEQWTLFSQSSFSIESVIRTLSGAEAVMPLQDNQLSPGAIIMNTESMDEWVQQVSQVLFRPFLKDIFAGSSPISFRPLQADTEEFQWQLQGAMELQDSTSSLVRYITQPATGFSLDRYIPVNAAAFSIFRVDQQVLQTAEESFQSELELDQYLQSTPRDWHTIQQNIGDEVAFVSFANSGPSSESEYLFLRTIQDSSSVRSALDRLAEQEIVIKDEATYFVNSYLLGKLFGSDIFPIDDFYITVYEDVAAIAQRKGLAESIGGDATRRRVIYYDNGYATIRNSLPNPLSSIHYINAADFGTYIQPWLFPQNYIGTILGNLDEFVISTRLEPGTNTVDVRLTSFEQETESSPYTDQWVFPLNGAEISGEPVLADITGGPSNEVIFSTENGYIYALAMDGTAILQASTENDVPIGAPVVFDWYGNNQNIIMQAAGNKVYAWNQSGTILPNFPIRLDEDISTPLTITDITGNGIAEIIVATADRNMHILNARGQSIQGWPQSTNSVVESSPLIAEINNQKSMFAYSENTLHAWNVNGELRENYPVFLTSQVQGSPYNYNNTILGSGLNGNVYSIGLSPFFSDSLSNLVSSDSLIIQTLQVTNSSLNSTPSHFETTIPTEEGGLVQRNLILLQATNGSLFLYDETGQLQFTQSMGQPSSATTPPLIQDLDGDQREDLIALADFGRLYAWDILSGERHSELPTAGMSYPVISDFLGNGRQEIIARTREGLQCWTINFTERISSE</sequence>
<comment type="caution">
    <text evidence="6">The sequence shown here is derived from an EMBL/GenBank/DDBJ whole genome shotgun (WGS) entry which is preliminary data.</text>
</comment>
<keyword evidence="5" id="KW-0732">Signal</keyword>
<dbReference type="RefSeq" id="WP_237853234.1">
    <property type="nucleotide sequence ID" value="NZ_JAKLWS010000007.1"/>
</dbReference>
<feature type="chain" id="PRO_5045130078" description="VCBS repeat-containing protein" evidence="5">
    <location>
        <begin position="25"/>
        <end position="887"/>
    </location>
</feature>